<feature type="region of interest" description="Disordered" evidence="1">
    <location>
        <begin position="44"/>
        <end position="63"/>
    </location>
</feature>
<evidence type="ECO:0000313" key="2">
    <source>
        <dbReference type="EMBL" id="CAG8748865.1"/>
    </source>
</evidence>
<accession>A0ABN7V9X6</accession>
<feature type="non-terminal residue" evidence="2">
    <location>
        <position position="125"/>
    </location>
</feature>
<organism evidence="2 3">
    <name type="scientific">Gigaspora margarita</name>
    <dbReference type="NCBI Taxonomy" id="4874"/>
    <lineage>
        <taxon>Eukaryota</taxon>
        <taxon>Fungi</taxon>
        <taxon>Fungi incertae sedis</taxon>
        <taxon>Mucoromycota</taxon>
        <taxon>Glomeromycotina</taxon>
        <taxon>Glomeromycetes</taxon>
        <taxon>Diversisporales</taxon>
        <taxon>Gigasporaceae</taxon>
        <taxon>Gigaspora</taxon>
    </lineage>
</organism>
<proteinExistence type="predicted"/>
<keyword evidence="3" id="KW-1185">Reference proteome</keyword>
<evidence type="ECO:0000313" key="3">
    <source>
        <dbReference type="Proteomes" id="UP000789901"/>
    </source>
</evidence>
<dbReference type="Proteomes" id="UP000789901">
    <property type="component" value="Unassembled WGS sequence"/>
</dbReference>
<protein>
    <submittedName>
        <fullName evidence="2">23262_t:CDS:1</fullName>
    </submittedName>
</protein>
<comment type="caution">
    <text evidence="2">The sequence shown here is derived from an EMBL/GenBank/DDBJ whole genome shotgun (WGS) entry which is preliminary data.</text>
</comment>
<feature type="region of interest" description="Disordered" evidence="1">
    <location>
        <begin position="91"/>
        <end position="125"/>
    </location>
</feature>
<evidence type="ECO:0000256" key="1">
    <source>
        <dbReference type="SAM" id="MobiDB-lite"/>
    </source>
</evidence>
<name>A0ABN7V9X6_GIGMA</name>
<gene>
    <name evidence="2" type="ORF">GMARGA_LOCUS16163</name>
</gene>
<sequence length="125" mass="14314">MAQVHSFCISNIEKELDFFGKKLLYNNLQEQVNLATFLAKDNENITEKSEDTEDSEDSKASKIEATEYDPNLIKCFDVKNIVFLRNKIFQGGESDTDSEESQSDNSDKFDNNKLVGDKKIEQDVF</sequence>
<feature type="non-terminal residue" evidence="2">
    <location>
        <position position="1"/>
    </location>
</feature>
<reference evidence="2 3" key="1">
    <citation type="submission" date="2021-06" db="EMBL/GenBank/DDBJ databases">
        <authorList>
            <person name="Kallberg Y."/>
            <person name="Tangrot J."/>
            <person name="Rosling A."/>
        </authorList>
    </citation>
    <scope>NUCLEOTIDE SEQUENCE [LARGE SCALE GENOMIC DNA]</scope>
    <source>
        <strain evidence="2 3">120-4 pot B 10/14</strain>
    </source>
</reference>
<dbReference type="EMBL" id="CAJVQB010011589">
    <property type="protein sequence ID" value="CAG8748865.1"/>
    <property type="molecule type" value="Genomic_DNA"/>
</dbReference>
<feature type="compositionally biased region" description="Basic and acidic residues" evidence="1">
    <location>
        <begin position="105"/>
        <end position="125"/>
    </location>
</feature>